<dbReference type="EMBL" id="LDSI01000018">
    <property type="protein sequence ID" value="KTS96670.1"/>
    <property type="molecule type" value="Genomic_DNA"/>
</dbReference>
<evidence type="ECO:0000313" key="2">
    <source>
        <dbReference type="Proteomes" id="UP000072520"/>
    </source>
</evidence>
<proteinExistence type="predicted"/>
<reference evidence="1 2" key="1">
    <citation type="journal article" date="2016" name="Front. Microbiol.">
        <title>Genomic Resource of Rice Seed Associated Bacteria.</title>
        <authorList>
            <person name="Midha S."/>
            <person name="Bansal K."/>
            <person name="Sharma S."/>
            <person name="Kumar N."/>
            <person name="Patil P.P."/>
            <person name="Chaudhry V."/>
            <person name="Patil P.B."/>
        </authorList>
    </citation>
    <scope>NUCLEOTIDE SEQUENCE [LARGE SCALE GENOMIC DNA]</scope>
    <source>
        <strain evidence="1 2">RSA13</strain>
    </source>
</reference>
<comment type="caution">
    <text evidence="1">The sequence shown here is derived from an EMBL/GenBank/DDBJ whole genome shotgun (WGS) entry which is preliminary data.</text>
</comment>
<dbReference type="Proteomes" id="UP000072520">
    <property type="component" value="Unassembled WGS sequence"/>
</dbReference>
<protein>
    <submittedName>
        <fullName evidence="1">Uncharacterized protein</fullName>
    </submittedName>
</protein>
<organism evidence="1 2">
    <name type="scientific">Pantoea stewartii</name>
    <dbReference type="NCBI Taxonomy" id="66269"/>
    <lineage>
        <taxon>Bacteria</taxon>
        <taxon>Pseudomonadati</taxon>
        <taxon>Pseudomonadota</taxon>
        <taxon>Gammaproteobacteria</taxon>
        <taxon>Enterobacterales</taxon>
        <taxon>Erwiniaceae</taxon>
        <taxon>Pantoea</taxon>
    </lineage>
</organism>
<evidence type="ECO:0000313" key="1">
    <source>
        <dbReference type="EMBL" id="KTS96670.1"/>
    </source>
</evidence>
<accession>A0AB34VES5</accession>
<dbReference type="AlphaFoldDB" id="A0AB34VES5"/>
<gene>
    <name evidence="1" type="ORF">RSA13_13670</name>
</gene>
<sequence>MCDGNCSNASHVYIGKAVEALFYDAESVSRAKVIARLSLLFREEPDPARQNEIISALILLSEPVSTKTGLQDYRT</sequence>
<name>A0AB34VES5_9GAMM</name>